<dbReference type="PANTHER" id="PTHR38436">
    <property type="entry name" value="POLYKETIDE CYCLASE SNOAL-LIKE DOMAIN"/>
    <property type="match status" value="1"/>
</dbReference>
<evidence type="ECO:0000313" key="1">
    <source>
        <dbReference type="EMBL" id="OQO92206.1"/>
    </source>
</evidence>
<gene>
    <name evidence="1" type="ORF">B1813_08160</name>
</gene>
<dbReference type="RefSeq" id="WP_081191311.1">
    <property type="nucleotide sequence ID" value="NZ_MWIH01000005.1"/>
</dbReference>
<keyword evidence="2" id="KW-1185">Reference proteome</keyword>
<dbReference type="Pfam" id="PF07366">
    <property type="entry name" value="SnoaL"/>
    <property type="match status" value="1"/>
</dbReference>
<dbReference type="Proteomes" id="UP000192591">
    <property type="component" value="Unassembled WGS sequence"/>
</dbReference>
<accession>A0A1V9A598</accession>
<dbReference type="STRING" id="1962155.B1813_08160"/>
<comment type="caution">
    <text evidence="1">The sequence shown here is derived from an EMBL/GenBank/DDBJ whole genome shotgun (WGS) entry which is preliminary data.</text>
</comment>
<protein>
    <submittedName>
        <fullName evidence="1">Ester cyclase</fullName>
    </submittedName>
</protein>
<reference evidence="1 2" key="1">
    <citation type="submission" date="2017-02" db="EMBL/GenBank/DDBJ databases">
        <title>Draft genome of Saccharomonospora sp. 154.</title>
        <authorList>
            <person name="Alonso-Carmona G.S."/>
            <person name="De La Haba R."/>
            <person name="Vera-Gargallo B."/>
            <person name="Sandoval-Trujillo A.H."/>
            <person name="Ramirez-Duran N."/>
            <person name="Ventosa A."/>
        </authorList>
    </citation>
    <scope>NUCLEOTIDE SEQUENCE [LARGE SCALE GENOMIC DNA]</scope>
    <source>
        <strain evidence="1 2">LRS4.154</strain>
    </source>
</reference>
<proteinExistence type="predicted"/>
<sequence>MTPEERKDLVRRTITAIINEGDVDACADMYASRCTFHYPNFPVEGVDGYRQFMRDMRQANPDLHCDIHDILVDGDLLAARWTMGGTAHGEFRGIPGTGKSWVMSGMQLLKWDDDRVVEEWGSFDLFGQLQQLGVVPELAEEQQR</sequence>
<dbReference type="EMBL" id="MWIH01000005">
    <property type="protein sequence ID" value="OQO92206.1"/>
    <property type="molecule type" value="Genomic_DNA"/>
</dbReference>
<dbReference type="SUPFAM" id="SSF54427">
    <property type="entry name" value="NTF2-like"/>
    <property type="match status" value="1"/>
</dbReference>
<dbReference type="PANTHER" id="PTHR38436:SF1">
    <property type="entry name" value="ESTER CYCLASE"/>
    <property type="match status" value="1"/>
</dbReference>
<dbReference type="AlphaFoldDB" id="A0A1V9A598"/>
<dbReference type="Gene3D" id="3.10.450.50">
    <property type="match status" value="1"/>
</dbReference>
<evidence type="ECO:0000313" key="2">
    <source>
        <dbReference type="Proteomes" id="UP000192591"/>
    </source>
</evidence>
<dbReference type="InterPro" id="IPR009959">
    <property type="entry name" value="Cyclase_SnoaL-like"/>
</dbReference>
<dbReference type="InterPro" id="IPR032710">
    <property type="entry name" value="NTF2-like_dom_sf"/>
</dbReference>
<dbReference type="GO" id="GO:0030638">
    <property type="term" value="P:polyketide metabolic process"/>
    <property type="evidence" value="ECO:0007669"/>
    <property type="project" value="InterPro"/>
</dbReference>
<organism evidence="1 2">
    <name type="scientific">Saccharomonospora piscinae</name>
    <dbReference type="NCBI Taxonomy" id="687388"/>
    <lineage>
        <taxon>Bacteria</taxon>
        <taxon>Bacillati</taxon>
        <taxon>Actinomycetota</taxon>
        <taxon>Actinomycetes</taxon>
        <taxon>Pseudonocardiales</taxon>
        <taxon>Pseudonocardiaceae</taxon>
        <taxon>Saccharomonospora</taxon>
    </lineage>
</organism>
<name>A0A1V9A598_SACPI</name>